<keyword evidence="1" id="KW-1133">Transmembrane helix</keyword>
<gene>
    <name evidence="3" type="ORF">GA0111570_103354</name>
</gene>
<name>A0A1G6GIV4_9ACTN</name>
<feature type="transmembrane region" description="Helical" evidence="1">
    <location>
        <begin position="75"/>
        <end position="97"/>
    </location>
</feature>
<dbReference type="PANTHER" id="PTHR19353">
    <property type="entry name" value="FATTY ACID DESATURASE 2"/>
    <property type="match status" value="1"/>
</dbReference>
<reference evidence="3 4" key="1">
    <citation type="submission" date="2016-06" db="EMBL/GenBank/DDBJ databases">
        <authorList>
            <person name="Olsen C.W."/>
            <person name="Carey S."/>
            <person name="Hinshaw L."/>
            <person name="Karasin A.I."/>
        </authorList>
    </citation>
    <scope>NUCLEOTIDE SEQUENCE [LARGE SCALE GENOMIC DNA]</scope>
    <source>
        <strain evidence="3 4">LZ-22</strain>
    </source>
</reference>
<evidence type="ECO:0000313" key="3">
    <source>
        <dbReference type="EMBL" id="SDB81849.1"/>
    </source>
</evidence>
<accession>A0A1G6GIV4</accession>
<feature type="transmembrane region" description="Helical" evidence="1">
    <location>
        <begin position="178"/>
        <end position="199"/>
    </location>
</feature>
<dbReference type="GO" id="GO:0008610">
    <property type="term" value="P:lipid biosynthetic process"/>
    <property type="evidence" value="ECO:0007669"/>
    <property type="project" value="UniProtKB-ARBA"/>
</dbReference>
<dbReference type="InterPro" id="IPR005804">
    <property type="entry name" value="FA_desaturase_dom"/>
</dbReference>
<dbReference type="PIRSF" id="PIRSF015921">
    <property type="entry name" value="FA_sphinglp_des"/>
    <property type="match status" value="1"/>
</dbReference>
<keyword evidence="1" id="KW-0472">Membrane</keyword>
<dbReference type="GO" id="GO:0016020">
    <property type="term" value="C:membrane"/>
    <property type="evidence" value="ECO:0007669"/>
    <property type="project" value="TreeGrafter"/>
</dbReference>
<dbReference type="RefSeq" id="WP_175557357.1">
    <property type="nucleotide sequence ID" value="NZ_FMYF01000003.1"/>
</dbReference>
<dbReference type="GO" id="GO:0016717">
    <property type="term" value="F:oxidoreductase activity, acting on paired donors, with oxidation of a pair of donors resulting in the reduction of molecular oxygen to two molecules of water"/>
    <property type="evidence" value="ECO:0007669"/>
    <property type="project" value="TreeGrafter"/>
</dbReference>
<evidence type="ECO:0000259" key="2">
    <source>
        <dbReference type="Pfam" id="PF00487"/>
    </source>
</evidence>
<evidence type="ECO:0000313" key="4">
    <source>
        <dbReference type="Proteomes" id="UP000199086"/>
    </source>
</evidence>
<proteinExistence type="predicted"/>
<sequence>MTTYLEAAADPLAAPAAAPNGVRRAGQSTFRPLIKRIKARGLMGGATRFYVVTGIAIVAATAAIVASMVLLAGSWWALLLAPLLALVWGQVSFVAHDAGHKQLPGPRSLSNRVGLLAANVLLGVSFGYWNDKHDRHHANPNHEGLDPDVAEGIITWSEAQHAKKTGLGLWMSRHQAGLFFPLLTFQGWLLQFEGIMWLARRPRGTRLVEGLLLALHWSLTLGLLLWLFSPLQALVFLAIHSGIWGFMLASVFAPNHKGMEMLEVNEQEKLDHLQKQVPTSRNIIGSPVVDFFMGGLNYQVEHHLFPSMPRSHLKYAQPIVEEYCHEIDLPYVKVGFVRSYRQILDYLHAVGTGQQPARLV</sequence>
<protein>
    <submittedName>
        <fullName evidence="3">Fatty acid desaturase</fullName>
    </submittedName>
</protein>
<dbReference type="CDD" id="cd03506">
    <property type="entry name" value="Delta6-FADS-like"/>
    <property type="match status" value="1"/>
</dbReference>
<feature type="transmembrane region" description="Helical" evidence="1">
    <location>
        <begin position="109"/>
        <end position="129"/>
    </location>
</feature>
<keyword evidence="1" id="KW-0812">Transmembrane</keyword>
<dbReference type="InterPro" id="IPR012171">
    <property type="entry name" value="Fatty_acid_desaturase"/>
</dbReference>
<feature type="transmembrane region" description="Helical" evidence="1">
    <location>
        <begin position="211"/>
        <end position="228"/>
    </location>
</feature>
<dbReference type="EMBL" id="FMYF01000003">
    <property type="protein sequence ID" value="SDB81849.1"/>
    <property type="molecule type" value="Genomic_DNA"/>
</dbReference>
<dbReference type="Proteomes" id="UP000199086">
    <property type="component" value="Unassembled WGS sequence"/>
</dbReference>
<keyword evidence="4" id="KW-1185">Reference proteome</keyword>
<dbReference type="AlphaFoldDB" id="A0A1G6GIV4"/>
<feature type="domain" description="Fatty acid desaturase" evidence="2">
    <location>
        <begin position="74"/>
        <end position="333"/>
    </location>
</feature>
<evidence type="ECO:0000256" key="1">
    <source>
        <dbReference type="SAM" id="Phobius"/>
    </source>
</evidence>
<organism evidence="3 4">
    <name type="scientific">Raineyella antarctica</name>
    <dbReference type="NCBI Taxonomy" id="1577474"/>
    <lineage>
        <taxon>Bacteria</taxon>
        <taxon>Bacillati</taxon>
        <taxon>Actinomycetota</taxon>
        <taxon>Actinomycetes</taxon>
        <taxon>Propionibacteriales</taxon>
        <taxon>Propionibacteriaceae</taxon>
        <taxon>Raineyella</taxon>
    </lineage>
</organism>
<dbReference type="PANTHER" id="PTHR19353:SF19">
    <property type="entry name" value="DELTA(5) FATTY ACID DESATURASE C-RELATED"/>
    <property type="match status" value="1"/>
</dbReference>
<feature type="transmembrane region" description="Helical" evidence="1">
    <location>
        <begin position="49"/>
        <end position="69"/>
    </location>
</feature>
<dbReference type="STRING" id="1577474.GA0111570_103354"/>
<feature type="transmembrane region" description="Helical" evidence="1">
    <location>
        <begin position="234"/>
        <end position="253"/>
    </location>
</feature>
<dbReference type="Pfam" id="PF00487">
    <property type="entry name" value="FA_desaturase"/>
    <property type="match status" value="1"/>
</dbReference>